<gene>
    <name evidence="1" type="ORF">FGO68_gene4973</name>
</gene>
<proteinExistence type="predicted"/>
<dbReference type="Proteomes" id="UP000785679">
    <property type="component" value="Unassembled WGS sequence"/>
</dbReference>
<dbReference type="EMBL" id="RRYP01014380">
    <property type="protein sequence ID" value="TNV76006.1"/>
    <property type="molecule type" value="Genomic_DNA"/>
</dbReference>
<reference evidence="1" key="1">
    <citation type="submission" date="2019-06" db="EMBL/GenBank/DDBJ databases">
        <authorList>
            <person name="Zheng W."/>
        </authorList>
    </citation>
    <scope>NUCLEOTIDE SEQUENCE</scope>
    <source>
        <strain evidence="1">QDHG01</strain>
    </source>
</reference>
<organism evidence="1 2">
    <name type="scientific">Halteria grandinella</name>
    <dbReference type="NCBI Taxonomy" id="5974"/>
    <lineage>
        <taxon>Eukaryota</taxon>
        <taxon>Sar</taxon>
        <taxon>Alveolata</taxon>
        <taxon>Ciliophora</taxon>
        <taxon>Intramacronucleata</taxon>
        <taxon>Spirotrichea</taxon>
        <taxon>Stichotrichia</taxon>
        <taxon>Sporadotrichida</taxon>
        <taxon>Halteriidae</taxon>
        <taxon>Halteria</taxon>
    </lineage>
</organism>
<keyword evidence="2" id="KW-1185">Reference proteome</keyword>
<protein>
    <submittedName>
        <fullName evidence="1">Uncharacterized protein</fullName>
    </submittedName>
</protein>
<accession>A0A8J8NIV5</accession>
<comment type="caution">
    <text evidence="1">The sequence shown here is derived from an EMBL/GenBank/DDBJ whole genome shotgun (WGS) entry which is preliminary data.</text>
</comment>
<evidence type="ECO:0000313" key="1">
    <source>
        <dbReference type="EMBL" id="TNV76006.1"/>
    </source>
</evidence>
<dbReference type="AlphaFoldDB" id="A0A8J8NIV5"/>
<name>A0A8J8NIV5_HALGN</name>
<sequence length="209" mass="24628">MNSNVSQYIGNQGERISNTSALGAEASRYRFPRDISQYQQHGPPFCSNPSFFSNYQPMMGSAIPHHFIQPYYYPHLPVNPPDQNVREGQQANLEDEEELDRQLHFLTIRSQGKTAKVRNWLSDDSTKFLEKCIQKSIQRDRLIKWTEEKIHRITSLLNKKIKNLYKTEIQRTGVGKTKQKVEYRQVSRWYHARKLQLKKEGRYQGDPIE</sequence>
<evidence type="ECO:0000313" key="2">
    <source>
        <dbReference type="Proteomes" id="UP000785679"/>
    </source>
</evidence>